<dbReference type="Proteomes" id="UP000494249">
    <property type="component" value="Unassembled WGS sequence"/>
</dbReference>
<organism evidence="1 2">
    <name type="scientific">Paraburkholderia phenoliruptrix</name>
    <dbReference type="NCBI Taxonomy" id="252970"/>
    <lineage>
        <taxon>Bacteria</taxon>
        <taxon>Pseudomonadati</taxon>
        <taxon>Pseudomonadota</taxon>
        <taxon>Betaproteobacteria</taxon>
        <taxon>Burkholderiales</taxon>
        <taxon>Burkholderiaceae</taxon>
        <taxon>Paraburkholderia</taxon>
    </lineage>
</organism>
<evidence type="ECO:0000313" key="1">
    <source>
        <dbReference type="EMBL" id="CAB3735572.1"/>
    </source>
</evidence>
<evidence type="ECO:0000313" key="2">
    <source>
        <dbReference type="Proteomes" id="UP000494249"/>
    </source>
</evidence>
<reference evidence="1 2" key="1">
    <citation type="submission" date="2020-04" db="EMBL/GenBank/DDBJ databases">
        <authorList>
            <person name="De Canck E."/>
        </authorList>
    </citation>
    <scope>NUCLEOTIDE SEQUENCE [LARGE SCALE GENOMIC DNA]</scope>
    <source>
        <strain evidence="1 2">LMG 22037</strain>
    </source>
</reference>
<proteinExistence type="predicted"/>
<sequence>MFGIWLVPLLIVGVLFAVVAILANAALGLAIRSLPCCDVSLVVGLTPVAAEHLGALLRRPFQKLRF</sequence>
<name>A0A6J5CJ89_9BURK</name>
<accession>A0A6J5CJ89</accession>
<dbReference type="EMBL" id="CADIKB010000050">
    <property type="protein sequence ID" value="CAB3735572.1"/>
    <property type="molecule type" value="Genomic_DNA"/>
</dbReference>
<protein>
    <submittedName>
        <fullName evidence="1">Uncharacterized protein</fullName>
    </submittedName>
</protein>
<dbReference type="AlphaFoldDB" id="A0A6J5CJ89"/>
<gene>
    <name evidence="1" type="ORF">LMG22037_05979</name>
</gene>